<dbReference type="CDD" id="cd04301">
    <property type="entry name" value="NAT_SF"/>
    <property type="match status" value="1"/>
</dbReference>
<keyword evidence="18" id="KW-1185">Reference proteome</keyword>
<dbReference type="HAMAP" id="MF_00605">
    <property type="entry name" value="TrmD"/>
    <property type="match status" value="1"/>
</dbReference>
<dbReference type="InterPro" id="IPR029028">
    <property type="entry name" value="Alpha/beta_knot_MTases"/>
</dbReference>
<dbReference type="NCBIfam" id="TIGR00088">
    <property type="entry name" value="trmD"/>
    <property type="match status" value="1"/>
</dbReference>
<feature type="binding site" evidence="15">
    <location>
        <begin position="134"/>
        <end position="139"/>
    </location>
    <ligand>
        <name>S-adenosyl-L-methionine</name>
        <dbReference type="ChEBI" id="CHEBI:59789"/>
    </ligand>
</feature>
<dbReference type="Gene3D" id="3.40.1280.10">
    <property type="match status" value="1"/>
</dbReference>
<keyword evidence="9 15" id="KW-0808">Transferase</keyword>
<dbReference type="SUPFAM" id="SSF75217">
    <property type="entry name" value="alpha/beta knot"/>
    <property type="match status" value="1"/>
</dbReference>
<comment type="catalytic activity">
    <reaction evidence="14 15">
        <text>guanosine(37) in tRNA + S-adenosyl-L-methionine = N(1)-methylguanosine(37) in tRNA + S-adenosyl-L-homocysteine + H(+)</text>
        <dbReference type="Rhea" id="RHEA:36899"/>
        <dbReference type="Rhea" id="RHEA-COMP:10145"/>
        <dbReference type="Rhea" id="RHEA-COMP:10147"/>
        <dbReference type="ChEBI" id="CHEBI:15378"/>
        <dbReference type="ChEBI" id="CHEBI:57856"/>
        <dbReference type="ChEBI" id="CHEBI:59789"/>
        <dbReference type="ChEBI" id="CHEBI:73542"/>
        <dbReference type="ChEBI" id="CHEBI:74269"/>
        <dbReference type="EC" id="2.1.1.228"/>
    </reaction>
</comment>
<evidence type="ECO:0000256" key="9">
    <source>
        <dbReference type="ARBA" id="ARBA00022679"/>
    </source>
</evidence>
<evidence type="ECO:0000256" key="15">
    <source>
        <dbReference type="HAMAP-Rule" id="MF_00605"/>
    </source>
</evidence>
<gene>
    <name evidence="15" type="primary">trmD</name>
    <name evidence="17" type="ORF">GCM10011584_12560</name>
</gene>
<dbReference type="SUPFAM" id="SSF55729">
    <property type="entry name" value="Acyl-CoA N-acyltransferases (Nat)"/>
    <property type="match status" value="1"/>
</dbReference>
<comment type="subcellular location">
    <subcellularLocation>
        <location evidence="2 15">Cytoplasm</location>
    </subcellularLocation>
</comment>
<dbReference type="EC" id="2.1.1.228" evidence="5 15"/>
<keyword evidence="10 15" id="KW-0949">S-adenosyl-L-methionine</keyword>
<evidence type="ECO:0000313" key="18">
    <source>
        <dbReference type="Proteomes" id="UP000655410"/>
    </source>
</evidence>
<comment type="caution">
    <text evidence="17">The sequence shown here is derived from an EMBL/GenBank/DDBJ whole genome shotgun (WGS) entry which is preliminary data.</text>
</comment>
<feature type="domain" description="N-acetyltransferase" evidence="16">
    <location>
        <begin position="233"/>
        <end position="382"/>
    </location>
</feature>
<organism evidence="17 18">
    <name type="scientific">Nocardioides phosphati</name>
    <dbReference type="NCBI Taxonomy" id="1867775"/>
    <lineage>
        <taxon>Bacteria</taxon>
        <taxon>Bacillati</taxon>
        <taxon>Actinomycetota</taxon>
        <taxon>Actinomycetes</taxon>
        <taxon>Propionibacteriales</taxon>
        <taxon>Nocardioidaceae</taxon>
        <taxon>Nocardioides</taxon>
    </lineage>
</organism>
<evidence type="ECO:0000256" key="10">
    <source>
        <dbReference type="ARBA" id="ARBA00022691"/>
    </source>
</evidence>
<evidence type="ECO:0000259" key="16">
    <source>
        <dbReference type="PROSITE" id="PS51186"/>
    </source>
</evidence>
<dbReference type="Gene3D" id="3.40.630.30">
    <property type="match status" value="1"/>
</dbReference>
<proteinExistence type="inferred from homology"/>
<comment type="similarity">
    <text evidence="3 15">Belongs to the RNA methyltransferase TrmD family.</text>
</comment>
<dbReference type="Gene3D" id="1.10.1270.20">
    <property type="entry name" value="tRNA(m1g37)methyltransferase, domain 2"/>
    <property type="match status" value="1"/>
</dbReference>
<dbReference type="InterPro" id="IPR000182">
    <property type="entry name" value="GNAT_dom"/>
</dbReference>
<evidence type="ECO:0000313" key="17">
    <source>
        <dbReference type="EMBL" id="GGO87583.1"/>
    </source>
</evidence>
<dbReference type="CDD" id="cd18080">
    <property type="entry name" value="TrmD-like"/>
    <property type="match status" value="1"/>
</dbReference>
<dbReference type="InterPro" id="IPR002649">
    <property type="entry name" value="tRNA_m1G_MeTrfase_TrmD"/>
</dbReference>
<evidence type="ECO:0000256" key="1">
    <source>
        <dbReference type="ARBA" id="ARBA00002634"/>
    </source>
</evidence>
<keyword evidence="7 15" id="KW-0963">Cytoplasm</keyword>
<comment type="function">
    <text evidence="1 15">Specifically methylates guanosine-37 in various tRNAs.</text>
</comment>
<dbReference type="InterPro" id="IPR016181">
    <property type="entry name" value="Acyl_CoA_acyltransferase"/>
</dbReference>
<evidence type="ECO:0000256" key="14">
    <source>
        <dbReference type="ARBA" id="ARBA00047783"/>
    </source>
</evidence>
<sequence>MRIDVLSIFPDYLAPLELSLPGKARAKGLLELHVHDLRQWTHDRHNTTDDTPYGGGAGMVMKPEPFGEAFDELGVDERTTVIFTTPSGERFTQALAHELSTRERLVFACGRYEGIDQRVIDHARERAEVREVSLGDYVLNGGEVAALAITEAVVRLIPGFMGNPDSLVEESHEDGLLEYPVYTKPQEWRGHDVPEVLLSGDHGKIAAWRHDQRVRRTTERRPDLLAATVVGEWEIERATADDAGELLTLQRACWVDEAIHNDFLAHPALHEDVEDVRAWLAEWDTWVVRRAGRLVGAVRARLDGDAWDIGRLMVAPDLQGNGLGRVLLQHAEAVAPKAATSYVLFTGAASFRNQRLYQRAGFRLRPDVTAPEYAVVMTKPVRRKRR</sequence>
<dbReference type="InterPro" id="IPR023148">
    <property type="entry name" value="tRNA_m1G_MeTrfase_C_sf"/>
</dbReference>
<dbReference type="NCBIfam" id="NF000648">
    <property type="entry name" value="PRK00026.1"/>
    <property type="match status" value="1"/>
</dbReference>
<dbReference type="Proteomes" id="UP000655410">
    <property type="component" value="Unassembled WGS sequence"/>
</dbReference>
<dbReference type="PROSITE" id="PS51186">
    <property type="entry name" value="GNAT"/>
    <property type="match status" value="1"/>
</dbReference>
<name>A0ABQ2N8Y7_9ACTN</name>
<accession>A0ABQ2N8Y7</accession>
<evidence type="ECO:0000256" key="4">
    <source>
        <dbReference type="ARBA" id="ARBA00011738"/>
    </source>
</evidence>
<evidence type="ECO:0000256" key="2">
    <source>
        <dbReference type="ARBA" id="ARBA00004496"/>
    </source>
</evidence>
<dbReference type="InterPro" id="IPR029026">
    <property type="entry name" value="tRNA_m1G_MTases_N"/>
</dbReference>
<feature type="binding site" evidence="15">
    <location>
        <position position="110"/>
    </location>
    <ligand>
        <name>S-adenosyl-L-methionine</name>
        <dbReference type="ChEBI" id="CHEBI:59789"/>
    </ligand>
</feature>
<evidence type="ECO:0000256" key="6">
    <source>
        <dbReference type="ARBA" id="ARBA00014679"/>
    </source>
</evidence>
<evidence type="ECO:0000256" key="8">
    <source>
        <dbReference type="ARBA" id="ARBA00022603"/>
    </source>
</evidence>
<evidence type="ECO:0000256" key="3">
    <source>
        <dbReference type="ARBA" id="ARBA00007630"/>
    </source>
</evidence>
<keyword evidence="11 15" id="KW-0819">tRNA processing</keyword>
<dbReference type="EMBL" id="BMNI01000002">
    <property type="protein sequence ID" value="GGO87583.1"/>
    <property type="molecule type" value="Genomic_DNA"/>
</dbReference>
<dbReference type="Pfam" id="PF01746">
    <property type="entry name" value="tRNA_m1G_MT"/>
    <property type="match status" value="1"/>
</dbReference>
<comment type="subunit">
    <text evidence="4 15">Homodimer.</text>
</comment>
<evidence type="ECO:0000256" key="13">
    <source>
        <dbReference type="ARBA" id="ARBA00033392"/>
    </source>
</evidence>
<evidence type="ECO:0000256" key="12">
    <source>
        <dbReference type="ARBA" id="ARBA00029736"/>
    </source>
</evidence>
<protein>
    <recommendedName>
        <fullName evidence="6 15">tRNA (guanine-N(1)-)-methyltransferase</fullName>
        <ecNumber evidence="5 15">2.1.1.228</ecNumber>
    </recommendedName>
    <alternativeName>
        <fullName evidence="12 15">M1G-methyltransferase</fullName>
    </alternativeName>
    <alternativeName>
        <fullName evidence="13 15">tRNA [GM37] methyltransferase</fullName>
    </alternativeName>
</protein>
<reference evidence="18" key="1">
    <citation type="journal article" date="2019" name="Int. J. Syst. Evol. Microbiol.">
        <title>The Global Catalogue of Microorganisms (GCM) 10K type strain sequencing project: providing services to taxonomists for standard genome sequencing and annotation.</title>
        <authorList>
            <consortium name="The Broad Institute Genomics Platform"/>
            <consortium name="The Broad Institute Genome Sequencing Center for Infectious Disease"/>
            <person name="Wu L."/>
            <person name="Ma J."/>
        </authorList>
    </citation>
    <scope>NUCLEOTIDE SEQUENCE [LARGE SCALE GENOMIC DNA]</scope>
    <source>
        <strain evidence="18">CGMCC 4.7371</strain>
    </source>
</reference>
<dbReference type="PANTHER" id="PTHR46417">
    <property type="entry name" value="TRNA (GUANINE-N(1)-)-METHYLTRANSFERASE"/>
    <property type="match status" value="1"/>
</dbReference>
<dbReference type="Pfam" id="PF00583">
    <property type="entry name" value="Acetyltransf_1"/>
    <property type="match status" value="1"/>
</dbReference>
<evidence type="ECO:0000256" key="7">
    <source>
        <dbReference type="ARBA" id="ARBA00022490"/>
    </source>
</evidence>
<evidence type="ECO:0000256" key="11">
    <source>
        <dbReference type="ARBA" id="ARBA00022694"/>
    </source>
</evidence>
<dbReference type="InterPro" id="IPR016009">
    <property type="entry name" value="tRNA_MeTrfase_TRMD/TRM10"/>
</dbReference>
<dbReference type="PANTHER" id="PTHR46417:SF1">
    <property type="entry name" value="TRNA (GUANINE-N(1)-)-METHYLTRANSFERASE"/>
    <property type="match status" value="1"/>
</dbReference>
<keyword evidence="8 15" id="KW-0489">Methyltransferase</keyword>
<evidence type="ECO:0000256" key="5">
    <source>
        <dbReference type="ARBA" id="ARBA00012807"/>
    </source>
</evidence>